<sequence length="351" mass="38097">MKVTTWLQAAVLTATATQIPVVFGDADVGDGYNFLQGTVAGATEKLIGTISPSNTAQQGSTSGGYFAPFGTDAPSEELFQRNGSLSKIVPIINVAEEALNQPIPTNDWWGNLIHVTDQKNVTNFQAYANPYALKLPREAPYGIQTCYSYTYREMAPEVNGTFKWYNHSFHNDITLSAEEFFSYEPTYEAYAWDEGGVKLRTCDVAGGKCMDSALVSGMAFVSATYDGLTPRIDTEHNITFIDDSVAGRVVIHLNNSQTWVLYPSDDSISFSVEESVVFSVNASGSSLVANGAYSGTLRVAVLPEDADDTVYDKYASCMVRGGSVSMESRTGYSLTWETEGTGCDSEGLLHF</sequence>
<evidence type="ECO:0000259" key="2">
    <source>
        <dbReference type="Pfam" id="PF03639"/>
    </source>
</evidence>
<dbReference type="PROSITE" id="PS52008">
    <property type="entry name" value="GH81"/>
    <property type="match status" value="1"/>
</dbReference>
<feature type="domain" description="Glycosyl hydrolase family 81 N-terminal" evidence="2">
    <location>
        <begin position="99"/>
        <end position="351"/>
    </location>
</feature>
<dbReference type="Proteomes" id="UP000277300">
    <property type="component" value="Unassembled WGS sequence"/>
</dbReference>
<protein>
    <recommendedName>
        <fullName evidence="2">Glycosyl hydrolase family 81 N-terminal domain-containing protein</fullName>
    </recommendedName>
</protein>
<feature type="non-terminal residue" evidence="3">
    <location>
        <position position="351"/>
    </location>
</feature>
<comment type="caution">
    <text evidence="3">The sequence shown here is derived from an EMBL/GenBank/DDBJ whole genome shotgun (WGS) entry which is preliminary data.</text>
</comment>
<proteinExistence type="predicted"/>
<keyword evidence="1" id="KW-0732">Signal</keyword>
<accession>A0A3F2RB78</accession>
<dbReference type="PANTHER" id="PTHR31983">
    <property type="entry name" value="ENDO-1,3(4)-BETA-GLUCANASE 1"/>
    <property type="match status" value="1"/>
</dbReference>
<dbReference type="InterPro" id="IPR005200">
    <property type="entry name" value="Endo-beta-glucanase"/>
</dbReference>
<name>A0A3F2RB78_9STRA</name>
<dbReference type="AlphaFoldDB" id="A0A3F2RB78"/>
<dbReference type="InterPro" id="IPR040451">
    <property type="entry name" value="GH81_N"/>
</dbReference>
<gene>
    <name evidence="3" type="ORF">BBP00_00009967</name>
</gene>
<dbReference type="EMBL" id="MBDO02001042">
    <property type="protein sequence ID" value="RLN50996.1"/>
    <property type="molecule type" value="Genomic_DNA"/>
</dbReference>
<dbReference type="Pfam" id="PF03639">
    <property type="entry name" value="Glyco_hydro_81"/>
    <property type="match status" value="1"/>
</dbReference>
<dbReference type="GO" id="GO:0052861">
    <property type="term" value="F:endo-1,3(4)-beta-glucanase activity"/>
    <property type="evidence" value="ECO:0007669"/>
    <property type="project" value="InterPro"/>
</dbReference>
<organism evidence="3 4">
    <name type="scientific">Phytophthora kernoviae</name>
    <dbReference type="NCBI Taxonomy" id="325452"/>
    <lineage>
        <taxon>Eukaryota</taxon>
        <taxon>Sar</taxon>
        <taxon>Stramenopiles</taxon>
        <taxon>Oomycota</taxon>
        <taxon>Peronosporomycetes</taxon>
        <taxon>Peronosporales</taxon>
        <taxon>Peronosporaceae</taxon>
        <taxon>Phytophthora</taxon>
    </lineage>
</organism>
<reference evidence="3 4" key="1">
    <citation type="submission" date="2018-07" db="EMBL/GenBank/DDBJ databases">
        <title>Genome sequencing of oomycete isolates from Chile give support for New Zealand origin for Phytophthora kernoviae and make available the first Nothophytophthora sp. genome.</title>
        <authorList>
            <person name="Studholme D.J."/>
            <person name="Sanfuentes E."/>
            <person name="Panda P."/>
            <person name="Hill R."/>
            <person name="Sambles C."/>
            <person name="Grant M."/>
            <person name="Williams N.M."/>
            <person name="Mcdougal R.L."/>
        </authorList>
    </citation>
    <scope>NUCLEOTIDE SEQUENCE [LARGE SCALE GENOMIC DNA]</scope>
    <source>
        <strain evidence="3">Chile6</strain>
    </source>
</reference>
<dbReference type="Gene3D" id="2.70.98.30">
    <property type="entry name" value="Golgi alpha-mannosidase II, domain 4"/>
    <property type="match status" value="1"/>
</dbReference>
<dbReference type="OrthoDB" id="115983at2759"/>
<evidence type="ECO:0000256" key="1">
    <source>
        <dbReference type="SAM" id="SignalP"/>
    </source>
</evidence>
<evidence type="ECO:0000313" key="3">
    <source>
        <dbReference type="EMBL" id="RLN50996.1"/>
    </source>
</evidence>
<dbReference type="PANTHER" id="PTHR31983:SF0">
    <property type="entry name" value="GLUCAN ENDO-1,3-BETA-D-GLUCOSIDASE 2"/>
    <property type="match status" value="1"/>
</dbReference>
<feature type="signal peptide" evidence="1">
    <location>
        <begin position="1"/>
        <end position="24"/>
    </location>
</feature>
<feature type="chain" id="PRO_5017796389" description="Glycosyl hydrolase family 81 N-terminal domain-containing protein" evidence="1">
    <location>
        <begin position="25"/>
        <end position="351"/>
    </location>
</feature>
<evidence type="ECO:0000313" key="4">
    <source>
        <dbReference type="Proteomes" id="UP000277300"/>
    </source>
</evidence>